<keyword evidence="7" id="KW-1185">Reference proteome</keyword>
<dbReference type="EMBL" id="WRXN01000005">
    <property type="protein sequence ID" value="MVT09467.1"/>
    <property type="molecule type" value="Genomic_DNA"/>
</dbReference>
<dbReference type="SUPFAM" id="SSF54001">
    <property type="entry name" value="Cysteine proteinases"/>
    <property type="match status" value="1"/>
</dbReference>
<dbReference type="Proteomes" id="UP000461730">
    <property type="component" value="Unassembled WGS sequence"/>
</dbReference>
<evidence type="ECO:0000256" key="1">
    <source>
        <dbReference type="ARBA" id="ARBA00007074"/>
    </source>
</evidence>
<evidence type="ECO:0000313" key="7">
    <source>
        <dbReference type="Proteomes" id="UP000461730"/>
    </source>
</evidence>
<comment type="caution">
    <text evidence="6">The sequence shown here is derived from an EMBL/GenBank/DDBJ whole genome shotgun (WGS) entry which is preliminary data.</text>
</comment>
<dbReference type="InterPro" id="IPR051202">
    <property type="entry name" value="Peptidase_C40"/>
</dbReference>
<keyword evidence="2" id="KW-0645">Protease</keyword>
<reference evidence="6 7" key="1">
    <citation type="submission" date="2019-12" db="EMBL/GenBank/DDBJ databases">
        <title>Chitinophaga sp. strain ysch24 (GDMCC 1.1355), whole genome shotgun sequence.</title>
        <authorList>
            <person name="Zhang X."/>
        </authorList>
    </citation>
    <scope>NUCLEOTIDE SEQUENCE [LARGE SCALE GENOMIC DNA]</scope>
    <source>
        <strain evidence="7">ysch24</strain>
    </source>
</reference>
<dbReference type="PROSITE" id="PS51935">
    <property type="entry name" value="NLPC_P60"/>
    <property type="match status" value="1"/>
</dbReference>
<dbReference type="Gene3D" id="3.90.1720.10">
    <property type="entry name" value="endopeptidase domain like (from Nostoc punctiforme)"/>
    <property type="match status" value="1"/>
</dbReference>
<evidence type="ECO:0000256" key="2">
    <source>
        <dbReference type="ARBA" id="ARBA00022670"/>
    </source>
</evidence>
<dbReference type="AlphaFoldDB" id="A0A7K1U529"/>
<keyword evidence="3" id="KW-0378">Hydrolase</keyword>
<keyword evidence="4" id="KW-0788">Thiol protease</keyword>
<dbReference type="PANTHER" id="PTHR47053:SF1">
    <property type="entry name" value="MUREIN DD-ENDOPEPTIDASE MEPH-RELATED"/>
    <property type="match status" value="1"/>
</dbReference>
<evidence type="ECO:0000256" key="4">
    <source>
        <dbReference type="ARBA" id="ARBA00022807"/>
    </source>
</evidence>
<feature type="domain" description="NlpC/P60" evidence="5">
    <location>
        <begin position="43"/>
        <end position="172"/>
    </location>
</feature>
<protein>
    <submittedName>
        <fullName evidence="6">NlpC/P60 family protein</fullName>
    </submittedName>
</protein>
<gene>
    <name evidence="6" type="ORF">GO493_14455</name>
</gene>
<accession>A0A7K1U529</accession>
<evidence type="ECO:0000256" key="3">
    <source>
        <dbReference type="ARBA" id="ARBA00022801"/>
    </source>
</evidence>
<dbReference type="InterPro" id="IPR000064">
    <property type="entry name" value="NLP_P60_dom"/>
</dbReference>
<dbReference type="GO" id="GO:0008234">
    <property type="term" value="F:cysteine-type peptidase activity"/>
    <property type="evidence" value="ECO:0007669"/>
    <property type="project" value="UniProtKB-KW"/>
</dbReference>
<organism evidence="6 7">
    <name type="scientific">Chitinophaga tropicalis</name>
    <dbReference type="NCBI Taxonomy" id="2683588"/>
    <lineage>
        <taxon>Bacteria</taxon>
        <taxon>Pseudomonadati</taxon>
        <taxon>Bacteroidota</taxon>
        <taxon>Chitinophagia</taxon>
        <taxon>Chitinophagales</taxon>
        <taxon>Chitinophagaceae</taxon>
        <taxon>Chitinophaga</taxon>
    </lineage>
</organism>
<dbReference type="GO" id="GO:0006508">
    <property type="term" value="P:proteolysis"/>
    <property type="evidence" value="ECO:0007669"/>
    <property type="project" value="UniProtKB-KW"/>
</dbReference>
<comment type="similarity">
    <text evidence="1">Belongs to the peptidase C40 family.</text>
</comment>
<dbReference type="PANTHER" id="PTHR47053">
    <property type="entry name" value="MUREIN DD-ENDOPEPTIDASE MEPH-RELATED"/>
    <property type="match status" value="1"/>
</dbReference>
<dbReference type="InterPro" id="IPR038765">
    <property type="entry name" value="Papain-like_cys_pep_sf"/>
</dbReference>
<evidence type="ECO:0000313" key="6">
    <source>
        <dbReference type="EMBL" id="MVT09467.1"/>
    </source>
</evidence>
<name>A0A7K1U529_9BACT</name>
<evidence type="ECO:0000259" key="5">
    <source>
        <dbReference type="PROSITE" id="PS51935"/>
    </source>
</evidence>
<dbReference type="RefSeq" id="WP_157306913.1">
    <property type="nucleotide sequence ID" value="NZ_WRXN01000005.1"/>
</dbReference>
<dbReference type="Pfam" id="PF00877">
    <property type="entry name" value="NLPC_P60"/>
    <property type="match status" value="1"/>
</dbReference>
<proteinExistence type="inferred from homology"/>
<sequence>MYKITILKTLFSLLLSNSPDKPAYVSIPDTVITVNHSSIQTGTTTPAELITFSKTLKGITYKYSSTDPKKGFDCSGFITYVFNHFDIKVPRTSTGFTNEGKEVKLAETQPGDLILFTGTDSTIRTVGHMGIITQSGDKVVFIHSTSGKAYGVTETTLNPYYMGRFVKVIRVF</sequence>